<protein>
    <submittedName>
        <fullName evidence="1">Uncharacterized protein</fullName>
    </submittedName>
</protein>
<proteinExistence type="predicted"/>
<name>A0A9X1ZBW8_9GAMM</name>
<evidence type="ECO:0000313" key="2">
    <source>
        <dbReference type="Proteomes" id="UP001139408"/>
    </source>
</evidence>
<comment type="caution">
    <text evidence="1">The sequence shown here is derived from an EMBL/GenBank/DDBJ whole genome shotgun (WGS) entry which is preliminary data.</text>
</comment>
<sequence length="121" mass="13080">MARSTTIMPMMKSLTIALFPLALITSWSSFANIDIEYQVTEVASSNKNYGLSVIAPASDPEQLVPYWHRKAVKICGSKKYKASALIKKETQCGDAIKVTSTGEKCEVIPASVFGTLSCNGT</sequence>
<keyword evidence="2" id="KW-1185">Reference proteome</keyword>
<dbReference type="AlphaFoldDB" id="A0A9X1ZBW8"/>
<reference evidence="1" key="1">
    <citation type="submission" date="2022-01" db="EMBL/GenBank/DDBJ databases">
        <title>Whole genome-based taxonomy of the Shewanellaceae.</title>
        <authorList>
            <person name="Martin-Rodriguez A.J."/>
        </authorList>
    </citation>
    <scope>NUCLEOTIDE SEQUENCE</scope>
    <source>
        <strain evidence="1">DSM 23803</strain>
    </source>
</reference>
<dbReference type="Proteomes" id="UP001139408">
    <property type="component" value="Unassembled WGS sequence"/>
</dbReference>
<dbReference type="EMBL" id="JAKILJ010000167">
    <property type="protein sequence ID" value="MCL1107939.1"/>
    <property type="molecule type" value="Genomic_DNA"/>
</dbReference>
<evidence type="ECO:0000313" key="1">
    <source>
        <dbReference type="EMBL" id="MCL1107939.1"/>
    </source>
</evidence>
<dbReference type="RefSeq" id="WP_248972704.1">
    <property type="nucleotide sequence ID" value="NZ_JAKILJ010000167.1"/>
</dbReference>
<accession>A0A9X1ZBW8</accession>
<organism evidence="1 2">
    <name type="scientific">Shewanella algicola</name>
    <dbReference type="NCBI Taxonomy" id="640633"/>
    <lineage>
        <taxon>Bacteria</taxon>
        <taxon>Pseudomonadati</taxon>
        <taxon>Pseudomonadota</taxon>
        <taxon>Gammaproteobacteria</taxon>
        <taxon>Alteromonadales</taxon>
        <taxon>Shewanellaceae</taxon>
        <taxon>Shewanella</taxon>
    </lineage>
</organism>
<gene>
    <name evidence="1" type="ORF">L2749_22415</name>
</gene>